<dbReference type="EMBL" id="CM047592">
    <property type="protein sequence ID" value="KAI9917525.1"/>
    <property type="molecule type" value="Genomic_DNA"/>
</dbReference>
<name>A0ACC0WHG6_9STRA</name>
<evidence type="ECO:0000313" key="2">
    <source>
        <dbReference type="Proteomes" id="UP001163321"/>
    </source>
</evidence>
<organism evidence="1 2">
    <name type="scientific">Peronosclerospora sorghi</name>
    <dbReference type="NCBI Taxonomy" id="230839"/>
    <lineage>
        <taxon>Eukaryota</taxon>
        <taxon>Sar</taxon>
        <taxon>Stramenopiles</taxon>
        <taxon>Oomycota</taxon>
        <taxon>Peronosporomycetes</taxon>
        <taxon>Peronosporales</taxon>
        <taxon>Peronosporaceae</taxon>
        <taxon>Peronosclerospora</taxon>
    </lineage>
</organism>
<evidence type="ECO:0000313" key="1">
    <source>
        <dbReference type="EMBL" id="KAI9917525.1"/>
    </source>
</evidence>
<gene>
    <name evidence="1" type="ORF">PsorP6_012854</name>
</gene>
<proteinExistence type="predicted"/>
<keyword evidence="2" id="KW-1185">Reference proteome</keyword>
<protein>
    <submittedName>
        <fullName evidence="1">Uncharacterized protein</fullName>
    </submittedName>
</protein>
<dbReference type="Proteomes" id="UP001163321">
    <property type="component" value="Chromosome 13"/>
</dbReference>
<reference evidence="1 2" key="1">
    <citation type="journal article" date="2022" name="bioRxiv">
        <title>The genome of the oomycete Peronosclerospora sorghi, a cosmopolitan pathogen of maize and sorghum, is inflated with dispersed pseudogenes.</title>
        <authorList>
            <person name="Fletcher K."/>
            <person name="Martin F."/>
            <person name="Isakeit T."/>
            <person name="Cavanaugh K."/>
            <person name="Magill C."/>
            <person name="Michelmore R."/>
        </authorList>
    </citation>
    <scope>NUCLEOTIDE SEQUENCE [LARGE SCALE GENOMIC DNA]</scope>
    <source>
        <strain evidence="1">P6</strain>
    </source>
</reference>
<accession>A0ACC0WHG6</accession>
<comment type="caution">
    <text evidence="1">The sequence shown here is derived from an EMBL/GenBank/DDBJ whole genome shotgun (WGS) entry which is preliminary data.</text>
</comment>
<sequence>MQPVSRKSLQHTSNKLGESSFIESMTITDVKTESPKKPKVVILDDLVFLWVMGNNIMTAPGEANYHQAEKEADGETIAVLQLQRRVMSRGEHLHNELERALEEH</sequence>